<evidence type="ECO:0000313" key="4">
    <source>
        <dbReference type="EMBL" id="MFC3476564.1"/>
    </source>
</evidence>
<dbReference type="EC" id="1.1.1.-" evidence="4"/>
<dbReference type="Proteomes" id="UP001595660">
    <property type="component" value="Unassembled WGS sequence"/>
</dbReference>
<dbReference type="AlphaFoldDB" id="A0ABD5NBJ0"/>
<reference evidence="4 5" key="1">
    <citation type="journal article" date="2019" name="Int. J. Syst. Evol. Microbiol.">
        <title>The Global Catalogue of Microorganisms (GCM) 10K type strain sequencing project: providing services to taxonomists for standard genome sequencing and annotation.</title>
        <authorList>
            <consortium name="The Broad Institute Genomics Platform"/>
            <consortium name="The Broad Institute Genome Sequencing Center for Infectious Disease"/>
            <person name="Wu L."/>
            <person name="Ma J."/>
        </authorList>
    </citation>
    <scope>NUCLEOTIDE SEQUENCE [LARGE SCALE GENOMIC DNA]</scope>
    <source>
        <strain evidence="4 5">CGMCC 1.12562</strain>
    </source>
</reference>
<dbReference type="CDD" id="cd05333">
    <property type="entry name" value="BKR_SDR_c"/>
    <property type="match status" value="1"/>
</dbReference>
<dbReference type="PANTHER" id="PTHR42879:SF2">
    <property type="entry name" value="3-OXOACYL-[ACYL-CARRIER-PROTEIN] REDUCTASE FABG"/>
    <property type="match status" value="1"/>
</dbReference>
<dbReference type="NCBIfam" id="NF009466">
    <property type="entry name" value="PRK12826.1-2"/>
    <property type="match status" value="1"/>
</dbReference>
<organism evidence="4 5">
    <name type="scientific">Halobacterium litoreum</name>
    <dbReference type="NCBI Taxonomy" id="2039234"/>
    <lineage>
        <taxon>Archaea</taxon>
        <taxon>Methanobacteriati</taxon>
        <taxon>Methanobacteriota</taxon>
        <taxon>Stenosarchaea group</taxon>
        <taxon>Halobacteria</taxon>
        <taxon>Halobacteriales</taxon>
        <taxon>Halobacteriaceae</taxon>
        <taxon>Halobacterium</taxon>
    </lineage>
</organism>
<evidence type="ECO:0000256" key="2">
    <source>
        <dbReference type="ARBA" id="ARBA00023002"/>
    </source>
</evidence>
<dbReference type="InterPro" id="IPR050259">
    <property type="entry name" value="SDR"/>
</dbReference>
<evidence type="ECO:0000256" key="1">
    <source>
        <dbReference type="ARBA" id="ARBA00006484"/>
    </source>
</evidence>
<dbReference type="PANTHER" id="PTHR42879">
    <property type="entry name" value="3-OXOACYL-(ACYL-CARRIER-PROTEIN) REDUCTASE"/>
    <property type="match status" value="1"/>
</dbReference>
<accession>A0ABD5NBJ0</accession>
<dbReference type="InterPro" id="IPR002347">
    <property type="entry name" value="SDR_fam"/>
</dbReference>
<evidence type="ECO:0000259" key="3">
    <source>
        <dbReference type="SMART" id="SM00822"/>
    </source>
</evidence>
<name>A0ABD5NBJ0_9EURY</name>
<protein>
    <submittedName>
        <fullName evidence="4">3-oxoacyl-ACP reductase family protein</fullName>
        <ecNumber evidence="4">1.1.1.-</ecNumber>
    </submittedName>
</protein>
<dbReference type="PROSITE" id="PS00061">
    <property type="entry name" value="ADH_SHORT"/>
    <property type="match status" value="1"/>
</dbReference>
<dbReference type="PRINTS" id="PR00080">
    <property type="entry name" value="SDRFAMILY"/>
</dbReference>
<dbReference type="GeneID" id="69117525"/>
<gene>
    <name evidence="4" type="ORF">ACFOKC_02375</name>
</gene>
<dbReference type="RefSeq" id="WP_232572289.1">
    <property type="nucleotide sequence ID" value="NZ_CP089466.1"/>
</dbReference>
<dbReference type="EMBL" id="JBHRWN010000002">
    <property type="protein sequence ID" value="MFC3476564.1"/>
    <property type="molecule type" value="Genomic_DNA"/>
</dbReference>
<dbReference type="InterPro" id="IPR036291">
    <property type="entry name" value="NAD(P)-bd_dom_sf"/>
</dbReference>
<sequence length="265" mass="28096">MSSDLRESRAGQTDAERSELLADQTCVVTGASRGIGRRIATEFAGHGADVVVNYHSSPDAAESVADAIETAGGTATAVQADVADFEATAAFADRVRDEFGAVDVLVNNAGVNVDKRFERLTPEDWQRVVDVNLGGAFNCTKAFYDDLKEAEHGRVVNISSVVGQQGNFGQVNYAASKSGLFGFTKSLALELAPHGTTANCVAPGFTATDMADSIPEHVHDRICERIPLNRFASVDEIVPVVRFLASEESSYVTGEIVNVNGGMHG</sequence>
<dbReference type="FunFam" id="3.40.50.720:FF:000173">
    <property type="entry name" value="3-oxoacyl-[acyl-carrier protein] reductase"/>
    <property type="match status" value="1"/>
</dbReference>
<dbReference type="GO" id="GO:0032787">
    <property type="term" value="P:monocarboxylic acid metabolic process"/>
    <property type="evidence" value="ECO:0007669"/>
    <property type="project" value="UniProtKB-ARBA"/>
</dbReference>
<evidence type="ECO:0000313" key="5">
    <source>
        <dbReference type="Proteomes" id="UP001595660"/>
    </source>
</evidence>
<comment type="similarity">
    <text evidence="1">Belongs to the short-chain dehydrogenases/reductases (SDR) family.</text>
</comment>
<keyword evidence="2 4" id="KW-0560">Oxidoreductase</keyword>
<dbReference type="GO" id="GO:0016491">
    <property type="term" value="F:oxidoreductase activity"/>
    <property type="evidence" value="ECO:0007669"/>
    <property type="project" value="UniProtKB-KW"/>
</dbReference>
<keyword evidence="5" id="KW-1185">Reference proteome</keyword>
<dbReference type="Gene3D" id="3.40.50.720">
    <property type="entry name" value="NAD(P)-binding Rossmann-like Domain"/>
    <property type="match status" value="1"/>
</dbReference>
<proteinExistence type="inferred from homology"/>
<dbReference type="SUPFAM" id="SSF51735">
    <property type="entry name" value="NAD(P)-binding Rossmann-fold domains"/>
    <property type="match status" value="1"/>
</dbReference>
<feature type="domain" description="Ketoreductase" evidence="3">
    <location>
        <begin position="24"/>
        <end position="204"/>
    </location>
</feature>
<dbReference type="NCBIfam" id="NF005559">
    <property type="entry name" value="PRK07231.1"/>
    <property type="match status" value="1"/>
</dbReference>
<dbReference type="SMART" id="SM00822">
    <property type="entry name" value="PKS_KR"/>
    <property type="match status" value="1"/>
</dbReference>
<dbReference type="PRINTS" id="PR00081">
    <property type="entry name" value="GDHRDH"/>
</dbReference>
<dbReference type="InterPro" id="IPR057326">
    <property type="entry name" value="KR_dom"/>
</dbReference>
<dbReference type="InterPro" id="IPR020904">
    <property type="entry name" value="Sc_DH/Rdtase_CS"/>
</dbReference>
<dbReference type="Pfam" id="PF13561">
    <property type="entry name" value="adh_short_C2"/>
    <property type="match status" value="1"/>
</dbReference>
<comment type="caution">
    <text evidence="4">The sequence shown here is derived from an EMBL/GenBank/DDBJ whole genome shotgun (WGS) entry which is preliminary data.</text>
</comment>